<dbReference type="AlphaFoldDB" id="A0A8J3WZB7"/>
<dbReference type="Proteomes" id="UP000599074">
    <property type="component" value="Unassembled WGS sequence"/>
</dbReference>
<sequence length="119" mass="12844">MSNQPRPIRQTIADAARVCIVDPEQRRDTERLACLIADRVLAFRGEWSATTPGILDLAAARLPGHPAGTGLSAAKRSVRAAEALLADYGITVRVSRPNGQPRRWIFALTSMPTLDTPAA</sequence>
<accession>A0A8J3WZB7</accession>
<name>A0A8J3WZB7_9ACTN</name>
<gene>
    <name evidence="1" type="ORF">Pme01_17720</name>
</gene>
<proteinExistence type="predicted"/>
<comment type="caution">
    <text evidence="1">The sequence shown here is derived from an EMBL/GenBank/DDBJ whole genome shotgun (WGS) entry which is preliminary data.</text>
</comment>
<keyword evidence="2" id="KW-1185">Reference proteome</keyword>
<organism evidence="1 2">
    <name type="scientific">Planosporangium mesophilum</name>
    <dbReference type="NCBI Taxonomy" id="689768"/>
    <lineage>
        <taxon>Bacteria</taxon>
        <taxon>Bacillati</taxon>
        <taxon>Actinomycetota</taxon>
        <taxon>Actinomycetes</taxon>
        <taxon>Micromonosporales</taxon>
        <taxon>Micromonosporaceae</taxon>
        <taxon>Planosporangium</taxon>
    </lineage>
</organism>
<evidence type="ECO:0000313" key="1">
    <source>
        <dbReference type="EMBL" id="GII22175.1"/>
    </source>
</evidence>
<dbReference type="RefSeq" id="WP_168113579.1">
    <property type="nucleotide sequence ID" value="NZ_BOON01000017.1"/>
</dbReference>
<evidence type="ECO:0000313" key="2">
    <source>
        <dbReference type="Proteomes" id="UP000599074"/>
    </source>
</evidence>
<reference evidence="1" key="1">
    <citation type="submission" date="2021-01" db="EMBL/GenBank/DDBJ databases">
        <title>Whole genome shotgun sequence of Planosporangium mesophilum NBRC 109066.</title>
        <authorList>
            <person name="Komaki H."/>
            <person name="Tamura T."/>
        </authorList>
    </citation>
    <scope>NUCLEOTIDE SEQUENCE</scope>
    <source>
        <strain evidence="1">NBRC 109066</strain>
    </source>
</reference>
<protein>
    <submittedName>
        <fullName evidence="1">Uncharacterized protein</fullName>
    </submittedName>
</protein>
<dbReference type="EMBL" id="BOON01000017">
    <property type="protein sequence ID" value="GII22175.1"/>
    <property type="molecule type" value="Genomic_DNA"/>
</dbReference>